<sequence>MSESTPWWIEYFAEKDGSGYDMRRWAVQSPLGRRPAVLVIDVVRSFTGEDGQSLEEATADFPTACGPSAWEAMPHLAEVLDLAAELDWPVVYTTALPGGAPLFGGTVKAELGPLGSPMDLPGAQDIPDAIKPSADALVFAKPKASAFFDTALVSYLVRRGVDSVIVTGATTSGCVRATVIDAHSQGYPTFVVEDAVFDRSRLSHAVNLFEMNAKYADVVTVDQLARMAAREG</sequence>
<feature type="domain" description="Isochorismatase-like" evidence="2">
    <location>
        <begin position="36"/>
        <end position="223"/>
    </location>
</feature>
<dbReference type="Gene3D" id="3.40.50.850">
    <property type="entry name" value="Isochorismatase-like"/>
    <property type="match status" value="1"/>
</dbReference>
<protein>
    <submittedName>
        <fullName evidence="3">Isochorismatase family protein</fullName>
    </submittedName>
</protein>
<keyword evidence="1" id="KW-0378">Hydrolase</keyword>
<gene>
    <name evidence="3" type="ORF">GCM10023350_22870</name>
</gene>
<proteinExistence type="predicted"/>
<comment type="caution">
    <text evidence="3">The sequence shown here is derived from an EMBL/GenBank/DDBJ whole genome shotgun (WGS) entry which is preliminary data.</text>
</comment>
<dbReference type="Proteomes" id="UP001499882">
    <property type="component" value="Unassembled WGS sequence"/>
</dbReference>
<organism evidence="3 4">
    <name type="scientific">Nocardioides endophyticus</name>
    <dbReference type="NCBI Taxonomy" id="1353775"/>
    <lineage>
        <taxon>Bacteria</taxon>
        <taxon>Bacillati</taxon>
        <taxon>Actinomycetota</taxon>
        <taxon>Actinomycetes</taxon>
        <taxon>Propionibacteriales</taxon>
        <taxon>Nocardioidaceae</taxon>
        <taxon>Nocardioides</taxon>
    </lineage>
</organism>
<keyword evidence="4" id="KW-1185">Reference proteome</keyword>
<evidence type="ECO:0000256" key="1">
    <source>
        <dbReference type="ARBA" id="ARBA00022801"/>
    </source>
</evidence>
<reference evidence="4" key="1">
    <citation type="journal article" date="2019" name="Int. J. Syst. Evol. Microbiol.">
        <title>The Global Catalogue of Microorganisms (GCM) 10K type strain sequencing project: providing services to taxonomists for standard genome sequencing and annotation.</title>
        <authorList>
            <consortium name="The Broad Institute Genomics Platform"/>
            <consortium name="The Broad Institute Genome Sequencing Center for Infectious Disease"/>
            <person name="Wu L."/>
            <person name="Ma J."/>
        </authorList>
    </citation>
    <scope>NUCLEOTIDE SEQUENCE [LARGE SCALE GENOMIC DNA]</scope>
    <source>
        <strain evidence="4">JCM 18532</strain>
    </source>
</reference>
<dbReference type="InterPro" id="IPR000868">
    <property type="entry name" value="Isochorismatase-like_dom"/>
</dbReference>
<dbReference type="RefSeq" id="WP_345526904.1">
    <property type="nucleotide sequence ID" value="NZ_BAABKN010000014.1"/>
</dbReference>
<dbReference type="InterPro" id="IPR036380">
    <property type="entry name" value="Isochorismatase-like_sf"/>
</dbReference>
<evidence type="ECO:0000313" key="4">
    <source>
        <dbReference type="Proteomes" id="UP001499882"/>
    </source>
</evidence>
<dbReference type="SUPFAM" id="SSF52499">
    <property type="entry name" value="Isochorismatase-like hydrolases"/>
    <property type="match status" value="1"/>
</dbReference>
<dbReference type="Pfam" id="PF00857">
    <property type="entry name" value="Isochorismatase"/>
    <property type="match status" value="1"/>
</dbReference>
<accession>A0ABP8YUF4</accession>
<evidence type="ECO:0000313" key="3">
    <source>
        <dbReference type="EMBL" id="GAA4738186.1"/>
    </source>
</evidence>
<evidence type="ECO:0000259" key="2">
    <source>
        <dbReference type="Pfam" id="PF00857"/>
    </source>
</evidence>
<dbReference type="EMBL" id="BAABKN010000014">
    <property type="protein sequence ID" value="GAA4738186.1"/>
    <property type="molecule type" value="Genomic_DNA"/>
</dbReference>
<dbReference type="InterPro" id="IPR050272">
    <property type="entry name" value="Isochorismatase-like_hydrls"/>
</dbReference>
<dbReference type="PANTHER" id="PTHR43540">
    <property type="entry name" value="PEROXYUREIDOACRYLATE/UREIDOACRYLATE AMIDOHYDROLASE-RELATED"/>
    <property type="match status" value="1"/>
</dbReference>
<name>A0ABP8YUF4_9ACTN</name>